<evidence type="ECO:0000256" key="4">
    <source>
        <dbReference type="ARBA" id="ARBA00022692"/>
    </source>
</evidence>
<dbReference type="GO" id="GO:0005886">
    <property type="term" value="C:plasma membrane"/>
    <property type="evidence" value="ECO:0007669"/>
    <property type="project" value="UniProtKB-SubCell"/>
</dbReference>
<gene>
    <name evidence="9" type="ORF">GKO32_31830</name>
</gene>
<dbReference type="RefSeq" id="WP_154760614.1">
    <property type="nucleotide sequence ID" value="NZ_WMBA01000070.1"/>
</dbReference>
<name>A0A6N7Z9X4_9PSEU</name>
<dbReference type="SUPFAM" id="SSF161098">
    <property type="entry name" value="MetI-like"/>
    <property type="match status" value="1"/>
</dbReference>
<comment type="subcellular location">
    <subcellularLocation>
        <location evidence="1 7">Cell membrane</location>
        <topology evidence="1 7">Multi-pass membrane protein</topology>
    </subcellularLocation>
</comment>
<feature type="transmembrane region" description="Helical" evidence="7">
    <location>
        <begin position="187"/>
        <end position="212"/>
    </location>
</feature>
<evidence type="ECO:0000256" key="6">
    <source>
        <dbReference type="ARBA" id="ARBA00023136"/>
    </source>
</evidence>
<reference evidence="9 10" key="1">
    <citation type="submission" date="2019-11" db="EMBL/GenBank/DDBJ databases">
        <title>Draft genome of Amycolatopsis RM579.</title>
        <authorList>
            <person name="Duangmal K."/>
            <person name="Mingma R."/>
        </authorList>
    </citation>
    <scope>NUCLEOTIDE SEQUENCE [LARGE SCALE GENOMIC DNA]</scope>
    <source>
        <strain evidence="9 10">RM579</strain>
    </source>
</reference>
<organism evidence="9 10">
    <name type="scientific">Amycolatopsis pithecellobii</name>
    <dbReference type="NCBI Taxonomy" id="664692"/>
    <lineage>
        <taxon>Bacteria</taxon>
        <taxon>Bacillati</taxon>
        <taxon>Actinomycetota</taxon>
        <taxon>Actinomycetes</taxon>
        <taxon>Pseudonocardiales</taxon>
        <taxon>Pseudonocardiaceae</taxon>
        <taxon>Amycolatopsis</taxon>
    </lineage>
</organism>
<dbReference type="InterPro" id="IPR000515">
    <property type="entry name" value="MetI-like"/>
</dbReference>
<feature type="domain" description="ABC transmembrane type-1" evidence="8">
    <location>
        <begin position="75"/>
        <end position="266"/>
    </location>
</feature>
<dbReference type="PROSITE" id="PS50928">
    <property type="entry name" value="ABC_TM1"/>
    <property type="match status" value="1"/>
</dbReference>
<keyword evidence="6 7" id="KW-0472">Membrane</keyword>
<keyword evidence="4 7" id="KW-0812">Transmembrane</keyword>
<evidence type="ECO:0000256" key="2">
    <source>
        <dbReference type="ARBA" id="ARBA00022448"/>
    </source>
</evidence>
<evidence type="ECO:0000256" key="3">
    <source>
        <dbReference type="ARBA" id="ARBA00022475"/>
    </source>
</evidence>
<feature type="transmembrane region" description="Helical" evidence="7">
    <location>
        <begin position="247"/>
        <end position="266"/>
    </location>
</feature>
<dbReference type="EMBL" id="WMBA01000070">
    <property type="protein sequence ID" value="MTD58533.1"/>
    <property type="molecule type" value="Genomic_DNA"/>
</dbReference>
<evidence type="ECO:0000313" key="10">
    <source>
        <dbReference type="Proteomes" id="UP000440096"/>
    </source>
</evidence>
<keyword evidence="2 7" id="KW-0813">Transport</keyword>
<protein>
    <submittedName>
        <fullName evidence="9">ABC transporter permease subunit</fullName>
    </submittedName>
</protein>
<dbReference type="GO" id="GO:0055085">
    <property type="term" value="P:transmembrane transport"/>
    <property type="evidence" value="ECO:0007669"/>
    <property type="project" value="InterPro"/>
</dbReference>
<evidence type="ECO:0000256" key="7">
    <source>
        <dbReference type="RuleBase" id="RU363032"/>
    </source>
</evidence>
<feature type="transmembrane region" description="Helical" evidence="7">
    <location>
        <begin position="108"/>
        <end position="127"/>
    </location>
</feature>
<evidence type="ECO:0000256" key="1">
    <source>
        <dbReference type="ARBA" id="ARBA00004651"/>
    </source>
</evidence>
<proteinExistence type="inferred from homology"/>
<keyword evidence="3" id="KW-1003">Cell membrane</keyword>
<dbReference type="InterPro" id="IPR035906">
    <property type="entry name" value="MetI-like_sf"/>
</dbReference>
<dbReference type="OrthoDB" id="9794684at2"/>
<feature type="transmembrane region" description="Helical" evidence="7">
    <location>
        <begin position="21"/>
        <end position="41"/>
    </location>
</feature>
<dbReference type="Pfam" id="PF00528">
    <property type="entry name" value="BPD_transp_1"/>
    <property type="match status" value="1"/>
</dbReference>
<dbReference type="AlphaFoldDB" id="A0A6N7Z9X4"/>
<comment type="caution">
    <text evidence="9">The sequence shown here is derived from an EMBL/GenBank/DDBJ whole genome shotgun (WGS) entry which is preliminary data.</text>
</comment>
<evidence type="ECO:0000256" key="5">
    <source>
        <dbReference type="ARBA" id="ARBA00022989"/>
    </source>
</evidence>
<feature type="transmembrane region" description="Helical" evidence="7">
    <location>
        <begin position="147"/>
        <end position="166"/>
    </location>
</feature>
<dbReference type="PANTHER" id="PTHR43744">
    <property type="entry name" value="ABC TRANSPORTER PERMEASE PROTEIN MG189-RELATED-RELATED"/>
    <property type="match status" value="1"/>
</dbReference>
<dbReference type="CDD" id="cd06261">
    <property type="entry name" value="TM_PBP2"/>
    <property type="match status" value="1"/>
</dbReference>
<evidence type="ECO:0000259" key="8">
    <source>
        <dbReference type="PROSITE" id="PS50928"/>
    </source>
</evidence>
<dbReference type="PANTHER" id="PTHR43744:SF12">
    <property type="entry name" value="ABC TRANSPORTER PERMEASE PROTEIN MG189-RELATED"/>
    <property type="match status" value="1"/>
</dbReference>
<feature type="transmembrane region" description="Helical" evidence="7">
    <location>
        <begin position="79"/>
        <end position="101"/>
    </location>
</feature>
<accession>A0A6N7Z9X4</accession>
<comment type="similarity">
    <text evidence="7">Belongs to the binding-protein-dependent transport system permease family.</text>
</comment>
<dbReference type="Gene3D" id="1.10.3720.10">
    <property type="entry name" value="MetI-like"/>
    <property type="match status" value="1"/>
</dbReference>
<evidence type="ECO:0000313" key="9">
    <source>
        <dbReference type="EMBL" id="MTD58533.1"/>
    </source>
</evidence>
<sequence>MATTLLPRAAALTARRFKRGLLFLVMLLLGVIMLYPLYYMVDSSLRTSAQYQSGSGHSLASWHALFEALPVGQEMANSALITIAALAIIVAVSTSAGFGFAKLRYRGSGAVVAAIIACLMVPVQSIILPEFANLSQAGLVNNYSSAILVYAALGTPFATFLMTVYFRELPDELIEAALLDGLSYRSIFVRIALPMARPAIAAVVVLQFIQIWDDLLVGLLFLQTPEHRTITTGLGVLAAGRVTSLPVLMAGATLSALPAVAVYLLLQRHLVRGLTMGIGK</sequence>
<keyword evidence="5 7" id="KW-1133">Transmembrane helix</keyword>
<keyword evidence="10" id="KW-1185">Reference proteome</keyword>
<dbReference type="Proteomes" id="UP000440096">
    <property type="component" value="Unassembled WGS sequence"/>
</dbReference>